<organism evidence="10 11">
    <name type="scientific">Chryseobacterium taklimakanense</name>
    <dbReference type="NCBI Taxonomy" id="536441"/>
    <lineage>
        <taxon>Bacteria</taxon>
        <taxon>Pseudomonadati</taxon>
        <taxon>Bacteroidota</taxon>
        <taxon>Flavobacteriia</taxon>
        <taxon>Flavobacteriales</taxon>
        <taxon>Weeksellaceae</taxon>
        <taxon>Chryseobacterium group</taxon>
        <taxon>Chryseobacterium</taxon>
    </lineage>
</organism>
<dbReference type="InterPro" id="IPR037066">
    <property type="entry name" value="Plug_dom_sf"/>
</dbReference>
<dbReference type="InterPro" id="IPR036942">
    <property type="entry name" value="Beta-barrel_TonB_sf"/>
</dbReference>
<dbReference type="NCBIfam" id="TIGR04057">
    <property type="entry name" value="SusC_RagA_signa"/>
    <property type="match status" value="1"/>
</dbReference>
<evidence type="ECO:0000259" key="9">
    <source>
        <dbReference type="Pfam" id="PF07715"/>
    </source>
</evidence>
<dbReference type="InterPro" id="IPR023996">
    <property type="entry name" value="TonB-dep_OMP_SusC/RagA"/>
</dbReference>
<dbReference type="AlphaFoldDB" id="A0A3G8WUF5"/>
<keyword evidence="6 7" id="KW-0998">Cell outer membrane</keyword>
<name>A0A3G8WUF5_9FLAO</name>
<keyword evidence="10" id="KW-0675">Receptor</keyword>
<evidence type="ECO:0000256" key="1">
    <source>
        <dbReference type="ARBA" id="ARBA00004571"/>
    </source>
</evidence>
<evidence type="ECO:0000256" key="5">
    <source>
        <dbReference type="ARBA" id="ARBA00023136"/>
    </source>
</evidence>
<dbReference type="InterPro" id="IPR039426">
    <property type="entry name" value="TonB-dep_rcpt-like"/>
</dbReference>
<dbReference type="InterPro" id="IPR012910">
    <property type="entry name" value="Plug_dom"/>
</dbReference>
<keyword evidence="3 7" id="KW-1134">Transmembrane beta strand</keyword>
<comment type="subcellular location">
    <subcellularLocation>
        <location evidence="1 7">Cell outer membrane</location>
        <topology evidence="1 7">Multi-pass membrane protein</topology>
    </subcellularLocation>
</comment>
<dbReference type="InterPro" id="IPR023997">
    <property type="entry name" value="TonB-dep_OMP_SusC/RagA_CS"/>
</dbReference>
<proteinExistence type="inferred from homology"/>
<feature type="chain" id="PRO_5018027143" evidence="8">
    <location>
        <begin position="24"/>
        <end position="947"/>
    </location>
</feature>
<evidence type="ECO:0000313" key="10">
    <source>
        <dbReference type="EMBL" id="AZI20021.1"/>
    </source>
</evidence>
<evidence type="ECO:0000256" key="7">
    <source>
        <dbReference type="PROSITE-ProRule" id="PRU01360"/>
    </source>
</evidence>
<dbReference type="SUPFAM" id="SSF56935">
    <property type="entry name" value="Porins"/>
    <property type="match status" value="1"/>
</dbReference>
<comment type="similarity">
    <text evidence="7">Belongs to the TonB-dependent receptor family.</text>
</comment>
<feature type="domain" description="TonB-dependent receptor plug" evidence="9">
    <location>
        <begin position="48"/>
        <end position="153"/>
    </location>
</feature>
<gene>
    <name evidence="10" type="ORF">EIH08_04190</name>
</gene>
<dbReference type="Proteomes" id="UP000282297">
    <property type="component" value="Chromosome"/>
</dbReference>
<keyword evidence="4 7" id="KW-0812">Transmembrane</keyword>
<dbReference type="Gene3D" id="2.40.170.20">
    <property type="entry name" value="TonB-dependent receptor, beta-barrel domain"/>
    <property type="match status" value="1"/>
</dbReference>
<protein>
    <submittedName>
        <fullName evidence="10">TonB-dependent receptor</fullName>
    </submittedName>
</protein>
<dbReference type="PROSITE" id="PS52016">
    <property type="entry name" value="TONB_DEPENDENT_REC_3"/>
    <property type="match status" value="1"/>
</dbReference>
<dbReference type="Gene3D" id="2.170.130.10">
    <property type="entry name" value="TonB-dependent receptor, plug domain"/>
    <property type="match status" value="1"/>
</dbReference>
<dbReference type="EMBL" id="CP034171">
    <property type="protein sequence ID" value="AZI20021.1"/>
    <property type="molecule type" value="Genomic_DNA"/>
</dbReference>
<evidence type="ECO:0000313" key="11">
    <source>
        <dbReference type="Proteomes" id="UP000282297"/>
    </source>
</evidence>
<sequence length="947" mass="105756">MKNSTLRFSCMIAAFYFGVSAQAQQTVSDSVREKKIEEVVVIGYGTAKKRDLAGSIVKVDGSVVADKPASNPVNSLQGKVAGVSVVNSGQPGSQADVRIRGTVTINQTQPQYVVDGVFVNNIDFVNPNDIESMEILKDPSSLAIFGSRGANGAIIITTKRGKAGRTNVNFYSSIGVKSLDNKPEITNGDQFRILYNEDLANRGFPAYNRFDLFNANTNWMDLIEKKNAIITNHGIAISNGNDKNRVSFSFGYQQEQGSIKYEDYSRMTLKFNDDLKITDKIRAGVGFTGSFSKLPQLHGFGNALNATPVVDPVNLTHVMSPDGKMDYYGLYNLLPQELGAAQISNPLALLEMEKNTLKSKEFQFNPNVYFEFDFLKDFTFKSSFYGQFKQSNGRSYSPIGLMFVPETQTVTPFRNRTLSDISQWENRTQSFQQDHLLTYRKKFGQHDLTAMAGFTSIYDDYYGLSAYGRSSLSNPLGQIPNNPRFWYISSDFVDKASTTVSSGQTKATQTAYLGRVLYNFANKYILNASIREDSSSRLAPNNRSQMFWSLGAAWDITREAFMQDVKNLDLFKLKASIGTLGNQFVPGNYLFYPTYQEGGTGVFNNNLYPAFVKAFEENENLKWEEIKSYEIALESMWFNRRLSFDAAYYDKQTSDLLTYVQGTTNFFTNAGSIESNGFEFSAGWKDNISDNFGYFINANLTTTKTKVLSVYEDGYTIYSGPAIFRAGLPVGSFYGYVVDGIYQTNADIIMSPSSGIGTVAPGDFKYRDINGDGQITADDRTVIGNPTPDFTYGFTIGADYKRISFSADFYGVYGNEVFRSWGNGNGFAPYNYRLERMNRWTGEGTSNWEPRSYSASGYNREPSTYMIEDGSFFRVRNVQVGYNFDKDLISNISLQALKLYLNVQNLKTWDHVNGFTPEAGGSALQFGVNGSGYPNPRIVTFGINATF</sequence>
<dbReference type="Pfam" id="PF07715">
    <property type="entry name" value="Plug"/>
    <property type="match status" value="1"/>
</dbReference>
<reference evidence="11" key="1">
    <citation type="submission" date="2018-11" db="EMBL/GenBank/DDBJ databases">
        <title>Proposal to divide the Flavobacteriaceae and reorganize its genera based on Amino Acid Identity values calculated from whole genome sequences.</title>
        <authorList>
            <person name="Nicholson A.C."/>
            <person name="Gulvik C.A."/>
            <person name="Whitney A.M."/>
            <person name="Humrighouse B.W."/>
            <person name="Bell M."/>
            <person name="Holmes B."/>
            <person name="Steigerwalt A.B."/>
            <person name="Villarma A."/>
            <person name="Sheth M."/>
            <person name="Batra D."/>
            <person name="Pryor J."/>
            <person name="Bernardet J.-F."/>
            <person name="Hugo C."/>
            <person name="Kampfer P."/>
            <person name="Newman J.D."/>
            <person name="McQuiston J.R."/>
        </authorList>
    </citation>
    <scope>NUCLEOTIDE SEQUENCE [LARGE SCALE GENOMIC DNA]</scope>
    <source>
        <strain evidence="11">H4753</strain>
    </source>
</reference>
<evidence type="ECO:0000256" key="6">
    <source>
        <dbReference type="ARBA" id="ARBA00023237"/>
    </source>
</evidence>
<accession>A0A3G8WUF5</accession>
<dbReference type="GO" id="GO:0009279">
    <property type="term" value="C:cell outer membrane"/>
    <property type="evidence" value="ECO:0007669"/>
    <property type="project" value="UniProtKB-SubCell"/>
</dbReference>
<evidence type="ECO:0000256" key="4">
    <source>
        <dbReference type="ARBA" id="ARBA00022692"/>
    </source>
</evidence>
<keyword evidence="2 7" id="KW-0813">Transport</keyword>
<keyword evidence="8" id="KW-0732">Signal</keyword>
<feature type="signal peptide" evidence="8">
    <location>
        <begin position="1"/>
        <end position="23"/>
    </location>
</feature>
<evidence type="ECO:0000256" key="8">
    <source>
        <dbReference type="SAM" id="SignalP"/>
    </source>
</evidence>
<evidence type="ECO:0000256" key="3">
    <source>
        <dbReference type="ARBA" id="ARBA00022452"/>
    </source>
</evidence>
<evidence type="ECO:0000256" key="2">
    <source>
        <dbReference type="ARBA" id="ARBA00022448"/>
    </source>
</evidence>
<dbReference type="RefSeq" id="WP_124784247.1">
    <property type="nucleotide sequence ID" value="NZ_CP034171.1"/>
</dbReference>
<dbReference type="NCBIfam" id="TIGR04056">
    <property type="entry name" value="OMP_RagA_SusC"/>
    <property type="match status" value="1"/>
</dbReference>
<keyword evidence="5 7" id="KW-0472">Membrane</keyword>